<feature type="region of interest" description="Disordered" evidence="1">
    <location>
        <begin position="150"/>
        <end position="473"/>
    </location>
</feature>
<feature type="compositionally biased region" description="Basic and acidic residues" evidence="1">
    <location>
        <begin position="213"/>
        <end position="222"/>
    </location>
</feature>
<feature type="compositionally biased region" description="Basic and acidic residues" evidence="1">
    <location>
        <begin position="240"/>
        <end position="256"/>
    </location>
</feature>
<feature type="region of interest" description="Disordered" evidence="1">
    <location>
        <begin position="485"/>
        <end position="583"/>
    </location>
</feature>
<gene>
    <name evidence="2" type="ORF">BJ085DRAFT_38218</name>
</gene>
<feature type="compositionally biased region" description="Polar residues" evidence="1">
    <location>
        <begin position="423"/>
        <end position="433"/>
    </location>
</feature>
<name>A0A4V1J4B9_9FUNG</name>
<feature type="compositionally biased region" description="Low complexity" evidence="1">
    <location>
        <begin position="536"/>
        <end position="550"/>
    </location>
</feature>
<evidence type="ECO:0000313" key="3">
    <source>
        <dbReference type="Proteomes" id="UP000268162"/>
    </source>
</evidence>
<feature type="compositionally biased region" description="Polar residues" evidence="1">
    <location>
        <begin position="445"/>
        <end position="454"/>
    </location>
</feature>
<feature type="compositionally biased region" description="Pro residues" evidence="1">
    <location>
        <begin position="397"/>
        <end position="411"/>
    </location>
</feature>
<keyword evidence="3" id="KW-1185">Reference proteome</keyword>
<dbReference type="AlphaFoldDB" id="A0A4V1J4B9"/>
<evidence type="ECO:0000313" key="2">
    <source>
        <dbReference type="EMBL" id="RKP35019.1"/>
    </source>
</evidence>
<feature type="compositionally biased region" description="Pro residues" evidence="1">
    <location>
        <begin position="523"/>
        <end position="535"/>
    </location>
</feature>
<evidence type="ECO:0000256" key="1">
    <source>
        <dbReference type="SAM" id="MobiDB-lite"/>
    </source>
</evidence>
<proteinExistence type="predicted"/>
<reference evidence="3" key="1">
    <citation type="journal article" date="2018" name="Nat. Microbiol.">
        <title>Leveraging single-cell genomics to expand the fungal tree of life.</title>
        <authorList>
            <person name="Ahrendt S.R."/>
            <person name="Quandt C.A."/>
            <person name="Ciobanu D."/>
            <person name="Clum A."/>
            <person name="Salamov A."/>
            <person name="Andreopoulos B."/>
            <person name="Cheng J.F."/>
            <person name="Woyke T."/>
            <person name="Pelin A."/>
            <person name="Henrissat B."/>
            <person name="Reynolds N.K."/>
            <person name="Benny G.L."/>
            <person name="Smith M.E."/>
            <person name="James T.Y."/>
            <person name="Grigoriev I.V."/>
        </authorList>
    </citation>
    <scope>NUCLEOTIDE SEQUENCE [LARGE SCALE GENOMIC DNA]</scope>
    <source>
        <strain evidence="3">RSA 468</strain>
    </source>
</reference>
<dbReference type="EMBL" id="ML002986">
    <property type="protein sequence ID" value="RKP35019.1"/>
    <property type="molecule type" value="Genomic_DNA"/>
</dbReference>
<accession>A0A4V1J4B9</accession>
<feature type="compositionally biased region" description="Pro residues" evidence="1">
    <location>
        <begin position="319"/>
        <end position="329"/>
    </location>
</feature>
<feature type="compositionally biased region" description="Pro residues" evidence="1">
    <location>
        <begin position="198"/>
        <end position="208"/>
    </location>
</feature>
<sequence>MKAIKYHLGDFKSGDQTESFFIYTFPELPNFQNRERASPNSPQPASPPLYYRVRDIVTVFLNKFPEYITHCLPVLKGFDPFYILESQTDELFIMVAALQSIAYKFPDQPHLTNFCAFRLEEFKRGQANNVMLSLGFSRIRRPVATEEGNIPIKVDERQRSVSATQPATRPREPQAAQMARGTTTPSVTGAGYPEPRSPHYPPHGPPPNNMSRDVNRSHEGVIHKPGYPPYNPAYGPGLRESADYAMRRSSMADRQDGGPPSKRQRSIPMSDGYPALPSPLHNAHHPNGPYSQPPPPPVGHPARPHSNPHPGNAMQIPPGSGPHPPPPNMTPSLSSPMHSRDPKLKNSLNLTVYTPNYDDPAPTTRPAEAPYSAPVHGPAPGQPQSHRPLVQTINKPYPRPPNDPNGYPPQSPGASMGHGPNMPVSSPLRSSHSMGGPPTGLPRSRLNSESQISRIASPPDAFRRPSDVTPGMALPAHMREHRDIRGFSANGGPEGHPNGPAAQGLPNGGPGPSPFHPSESPARLPPHSGPGPMGGPFPDQMSRTTSSSSSFMLPPINSGSSLGGFTRPRVGSLENNLSPRVHGPIDRQMSEALDVVRRKIEHLSTMETQLEYQLRQSSDILSALHRRVQDMDTNQPGAIGMPTGSSEFWNRMHQL</sequence>
<dbReference type="Proteomes" id="UP000268162">
    <property type="component" value="Unassembled WGS sequence"/>
</dbReference>
<feature type="non-terminal residue" evidence="2">
    <location>
        <position position="655"/>
    </location>
</feature>
<protein>
    <submittedName>
        <fullName evidence="2">Uncharacterized protein</fullName>
    </submittedName>
</protein>
<organism evidence="2 3">
    <name type="scientific">Dimargaris cristalligena</name>
    <dbReference type="NCBI Taxonomy" id="215637"/>
    <lineage>
        <taxon>Eukaryota</taxon>
        <taxon>Fungi</taxon>
        <taxon>Fungi incertae sedis</taxon>
        <taxon>Zoopagomycota</taxon>
        <taxon>Kickxellomycotina</taxon>
        <taxon>Dimargaritomycetes</taxon>
        <taxon>Dimargaritales</taxon>
        <taxon>Dimargaritaceae</taxon>
        <taxon>Dimargaris</taxon>
    </lineage>
</organism>